<evidence type="ECO:0000313" key="8">
    <source>
        <dbReference type="EMBL" id="MBB3897217.1"/>
    </source>
</evidence>
<evidence type="ECO:0000256" key="6">
    <source>
        <dbReference type="ARBA" id="ARBA00023136"/>
    </source>
</evidence>
<comment type="subcellular location">
    <subcellularLocation>
        <location evidence="1">Cell membrane</location>
        <topology evidence="1">Multi-pass membrane protein</topology>
    </subcellularLocation>
</comment>
<evidence type="ECO:0000256" key="1">
    <source>
        <dbReference type="ARBA" id="ARBA00004651"/>
    </source>
</evidence>
<keyword evidence="5 7" id="KW-1133">Transmembrane helix</keyword>
<gene>
    <name evidence="8" type="ORF">GGQ83_000643</name>
</gene>
<keyword evidence="9" id="KW-1185">Reference proteome</keyword>
<evidence type="ECO:0000313" key="9">
    <source>
        <dbReference type="Proteomes" id="UP000553193"/>
    </source>
</evidence>
<dbReference type="AlphaFoldDB" id="A0A840A7Y2"/>
<dbReference type="PANTHER" id="PTHR34583:SF2">
    <property type="entry name" value="ANTIPORTER SUBUNIT MNHC2-RELATED"/>
    <property type="match status" value="1"/>
</dbReference>
<comment type="caution">
    <text evidence="8">The sequence shown here is derived from an EMBL/GenBank/DDBJ whole genome shotgun (WGS) entry which is preliminary data.</text>
</comment>
<evidence type="ECO:0000256" key="4">
    <source>
        <dbReference type="ARBA" id="ARBA00022692"/>
    </source>
</evidence>
<dbReference type="InterPro" id="IPR039428">
    <property type="entry name" value="NUOK/Mnh_C1-like"/>
</dbReference>
<keyword evidence="4 7" id="KW-0812">Transmembrane</keyword>
<dbReference type="PANTHER" id="PTHR34583">
    <property type="entry name" value="ANTIPORTER SUBUNIT MNHC2-RELATED"/>
    <property type="match status" value="1"/>
</dbReference>
<accession>A0A840A7Y2</accession>
<evidence type="ECO:0000256" key="2">
    <source>
        <dbReference type="ARBA" id="ARBA00010388"/>
    </source>
</evidence>
<dbReference type="Gene3D" id="1.10.287.3510">
    <property type="match status" value="1"/>
</dbReference>
<keyword evidence="3" id="KW-1003">Cell membrane</keyword>
<dbReference type="RefSeq" id="WP_184382146.1">
    <property type="nucleotide sequence ID" value="NZ_JACIDJ010000001.1"/>
</dbReference>
<protein>
    <submittedName>
        <fullName evidence="8">Multisubunit Na+/H+ antiporter MnhC subunit</fullName>
    </submittedName>
</protein>
<keyword evidence="6 7" id="KW-0472">Membrane</keyword>
<evidence type="ECO:0000256" key="3">
    <source>
        <dbReference type="ARBA" id="ARBA00022475"/>
    </source>
</evidence>
<comment type="similarity">
    <text evidence="2">Belongs to the CPA3 antiporters (TC 2.A.63) subunit C family.</text>
</comment>
<feature type="transmembrane region" description="Helical" evidence="7">
    <location>
        <begin position="75"/>
        <end position="99"/>
    </location>
</feature>
<dbReference type="Proteomes" id="UP000553193">
    <property type="component" value="Unassembled WGS sequence"/>
</dbReference>
<reference evidence="8 9" key="1">
    <citation type="submission" date="2020-08" db="EMBL/GenBank/DDBJ databases">
        <title>Genomic Encyclopedia of Type Strains, Phase IV (KMG-IV): sequencing the most valuable type-strain genomes for metagenomic binning, comparative biology and taxonomic classification.</title>
        <authorList>
            <person name="Goeker M."/>
        </authorList>
    </citation>
    <scope>NUCLEOTIDE SEQUENCE [LARGE SCALE GENOMIC DNA]</scope>
    <source>
        <strain evidence="8 9">DSM 19979</strain>
    </source>
</reference>
<dbReference type="EMBL" id="JACIDJ010000001">
    <property type="protein sequence ID" value="MBB3897217.1"/>
    <property type="molecule type" value="Genomic_DNA"/>
</dbReference>
<dbReference type="Pfam" id="PF00420">
    <property type="entry name" value="Oxidored_q2"/>
    <property type="match status" value="1"/>
</dbReference>
<proteinExistence type="inferred from homology"/>
<dbReference type="GO" id="GO:0005886">
    <property type="term" value="C:plasma membrane"/>
    <property type="evidence" value="ECO:0007669"/>
    <property type="project" value="UniProtKB-SubCell"/>
</dbReference>
<name>A0A840A7Y2_9PROT</name>
<dbReference type="InterPro" id="IPR050601">
    <property type="entry name" value="CPA3_antiporter_subunitC"/>
</dbReference>
<sequence>MEFLLALLFGVLLSAAIYLLMARSLARSILGLLLLGNAANIAIIASGRVLGWAPPLVAPGANALVADASNPLPQALVLTAIVISFGLTAYVMVLSWAVWRGKGTLDTEALRVAEPRGLPAADAREAAEAETLAADLLPTRTGAR</sequence>
<evidence type="ECO:0000256" key="7">
    <source>
        <dbReference type="SAM" id="Phobius"/>
    </source>
</evidence>
<evidence type="ECO:0000256" key="5">
    <source>
        <dbReference type="ARBA" id="ARBA00022989"/>
    </source>
</evidence>
<organism evidence="8 9">
    <name type="scientific">Roseococcus suduntuyensis</name>
    <dbReference type="NCBI Taxonomy" id="455361"/>
    <lineage>
        <taxon>Bacteria</taxon>
        <taxon>Pseudomonadati</taxon>
        <taxon>Pseudomonadota</taxon>
        <taxon>Alphaproteobacteria</taxon>
        <taxon>Acetobacterales</taxon>
        <taxon>Roseomonadaceae</taxon>
        <taxon>Roseococcus</taxon>
    </lineage>
</organism>